<dbReference type="InterPro" id="IPR002586">
    <property type="entry name" value="CobQ/CobB/MinD/ParA_Nub-bd_dom"/>
</dbReference>
<dbReference type="EMBL" id="JAENIJ010000047">
    <property type="protein sequence ID" value="MBK1884405.1"/>
    <property type="molecule type" value="Genomic_DNA"/>
</dbReference>
<dbReference type="Gene3D" id="3.40.50.300">
    <property type="entry name" value="P-loop containing nucleotide triphosphate hydrolases"/>
    <property type="match status" value="1"/>
</dbReference>
<evidence type="ECO:0000313" key="2">
    <source>
        <dbReference type="EMBL" id="MBK1884405.1"/>
    </source>
</evidence>
<dbReference type="InterPro" id="IPR027417">
    <property type="entry name" value="P-loop_NTPase"/>
</dbReference>
<dbReference type="SUPFAM" id="SSF52540">
    <property type="entry name" value="P-loop containing nucleoside triphosphate hydrolases"/>
    <property type="match status" value="1"/>
</dbReference>
<evidence type="ECO:0000313" key="3">
    <source>
        <dbReference type="Proteomes" id="UP000603141"/>
    </source>
</evidence>
<reference evidence="2" key="1">
    <citation type="submission" date="2021-01" db="EMBL/GenBank/DDBJ databases">
        <title>Modified the classification status of verrucomicrobia.</title>
        <authorList>
            <person name="Feng X."/>
        </authorList>
    </citation>
    <scope>NUCLEOTIDE SEQUENCE</scope>
    <source>
        <strain evidence="2">KCTC 22041</strain>
    </source>
</reference>
<proteinExistence type="predicted"/>
<dbReference type="Proteomes" id="UP000603141">
    <property type="component" value="Unassembled WGS sequence"/>
</dbReference>
<sequence length="241" mass="27082">MSTRVVFTQGGKGGVAKTEVILSLIAWYEKQGIHPALLDFDIENTNKSGLKNFYPKARKMDVHREGALDEFFDVCDQNESGLVVADLGAGAGEATYRWFDEAFDDAADFGIAFTSIGVTTNEAGAVQSILKWANQLQDRVEYLIVLNKFREPDCDFAYWNAEPATGRFIEAFSPKIMTMGSRIQEFQAELRNRSATLQQVIDGKVETSFFKLSKNLFRAKRYQRDMFEGFDLASEILLPPA</sequence>
<dbReference type="Pfam" id="PF01656">
    <property type="entry name" value="CbiA"/>
    <property type="match status" value="1"/>
</dbReference>
<accession>A0A934VXI7</accession>
<gene>
    <name evidence="2" type="ORF">JIN85_18455</name>
</gene>
<comment type="caution">
    <text evidence="2">The sequence shown here is derived from an EMBL/GenBank/DDBJ whole genome shotgun (WGS) entry which is preliminary data.</text>
</comment>
<feature type="domain" description="CobQ/CobB/MinD/ParA nucleotide binding" evidence="1">
    <location>
        <begin position="7"/>
        <end position="152"/>
    </location>
</feature>
<organism evidence="2 3">
    <name type="scientific">Luteolibacter pohnpeiensis</name>
    <dbReference type="NCBI Taxonomy" id="454153"/>
    <lineage>
        <taxon>Bacteria</taxon>
        <taxon>Pseudomonadati</taxon>
        <taxon>Verrucomicrobiota</taxon>
        <taxon>Verrucomicrobiia</taxon>
        <taxon>Verrucomicrobiales</taxon>
        <taxon>Verrucomicrobiaceae</taxon>
        <taxon>Luteolibacter</taxon>
    </lineage>
</organism>
<keyword evidence="3" id="KW-1185">Reference proteome</keyword>
<dbReference type="AlphaFoldDB" id="A0A934VXI7"/>
<protein>
    <recommendedName>
        <fullName evidence="1">CobQ/CobB/MinD/ParA nucleotide binding domain-containing protein</fullName>
    </recommendedName>
</protein>
<dbReference type="RefSeq" id="WP_200273559.1">
    <property type="nucleotide sequence ID" value="NZ_JAENIJ010000047.1"/>
</dbReference>
<name>A0A934VXI7_9BACT</name>
<evidence type="ECO:0000259" key="1">
    <source>
        <dbReference type="Pfam" id="PF01656"/>
    </source>
</evidence>
<dbReference type="CDD" id="cd01983">
    <property type="entry name" value="SIMIBI"/>
    <property type="match status" value="1"/>
</dbReference>